<comment type="caution">
    <text evidence="3">The sequence shown here is derived from an EMBL/GenBank/DDBJ whole genome shotgun (WGS) entry which is preliminary data.</text>
</comment>
<dbReference type="Pfam" id="PF25872">
    <property type="entry name" value="HTH_77"/>
    <property type="match status" value="1"/>
</dbReference>
<dbReference type="SMART" id="SM00421">
    <property type="entry name" value="HTH_LUXR"/>
    <property type="match status" value="1"/>
</dbReference>
<dbReference type="Pfam" id="PF00196">
    <property type="entry name" value="GerE"/>
    <property type="match status" value="1"/>
</dbReference>
<dbReference type="Gene3D" id="3.40.50.300">
    <property type="entry name" value="P-loop containing nucleotide triphosphate hydrolases"/>
    <property type="match status" value="1"/>
</dbReference>
<dbReference type="InterPro" id="IPR058852">
    <property type="entry name" value="HTH_77"/>
</dbReference>
<dbReference type="PANTHER" id="PTHR47691:SF3">
    <property type="entry name" value="HTH-TYPE TRANSCRIPTIONAL REGULATOR RV0890C-RELATED"/>
    <property type="match status" value="1"/>
</dbReference>
<dbReference type="InterPro" id="IPR011990">
    <property type="entry name" value="TPR-like_helical_dom_sf"/>
</dbReference>
<dbReference type="SMART" id="SM00028">
    <property type="entry name" value="TPR"/>
    <property type="match status" value="4"/>
</dbReference>
<dbReference type="Gene3D" id="1.10.10.10">
    <property type="entry name" value="Winged helix-like DNA-binding domain superfamily/Winged helix DNA-binding domain"/>
    <property type="match status" value="1"/>
</dbReference>
<dbReference type="PANTHER" id="PTHR47691">
    <property type="entry name" value="REGULATOR-RELATED"/>
    <property type="match status" value="1"/>
</dbReference>
<dbReference type="SUPFAM" id="SSF46894">
    <property type="entry name" value="C-terminal effector domain of the bipartite response regulators"/>
    <property type="match status" value="1"/>
</dbReference>
<feature type="region of interest" description="Disordered" evidence="1">
    <location>
        <begin position="22"/>
        <end position="53"/>
    </location>
</feature>
<dbReference type="Pfam" id="PF13424">
    <property type="entry name" value="TPR_12"/>
    <property type="match status" value="1"/>
</dbReference>
<dbReference type="InterPro" id="IPR036388">
    <property type="entry name" value="WH-like_DNA-bd_sf"/>
</dbReference>
<name>A0A7K3MAF6_9ACTN</name>
<dbReference type="PRINTS" id="PR00038">
    <property type="entry name" value="HTHLUXR"/>
</dbReference>
<evidence type="ECO:0000259" key="2">
    <source>
        <dbReference type="PROSITE" id="PS50043"/>
    </source>
</evidence>
<dbReference type="AlphaFoldDB" id="A0A7K3MAF6"/>
<dbReference type="Gene3D" id="1.25.40.10">
    <property type="entry name" value="Tetratricopeptide repeat domain"/>
    <property type="match status" value="1"/>
</dbReference>
<feature type="domain" description="HTH luxR-type" evidence="2">
    <location>
        <begin position="755"/>
        <end position="820"/>
    </location>
</feature>
<proteinExistence type="predicted"/>
<dbReference type="InterPro" id="IPR027417">
    <property type="entry name" value="P-loop_NTPase"/>
</dbReference>
<dbReference type="SUPFAM" id="SSF48452">
    <property type="entry name" value="TPR-like"/>
    <property type="match status" value="1"/>
</dbReference>
<dbReference type="Proteomes" id="UP000460435">
    <property type="component" value="Unassembled WGS sequence"/>
</dbReference>
<dbReference type="InterPro" id="IPR016032">
    <property type="entry name" value="Sig_transdc_resp-reg_C-effctor"/>
</dbReference>
<dbReference type="CDD" id="cd06170">
    <property type="entry name" value="LuxR_C_like"/>
    <property type="match status" value="1"/>
</dbReference>
<keyword evidence="4" id="KW-1185">Reference proteome</keyword>
<dbReference type="Pfam" id="PF13181">
    <property type="entry name" value="TPR_8"/>
    <property type="match status" value="1"/>
</dbReference>
<gene>
    <name evidence="3" type="ORF">F7O44_20105</name>
</gene>
<dbReference type="SUPFAM" id="SSF52540">
    <property type="entry name" value="P-loop containing nucleoside triphosphate hydrolases"/>
    <property type="match status" value="1"/>
</dbReference>
<dbReference type="InterPro" id="IPR000792">
    <property type="entry name" value="Tscrpt_reg_LuxR_C"/>
</dbReference>
<dbReference type="GO" id="GO:0003677">
    <property type="term" value="F:DNA binding"/>
    <property type="evidence" value="ECO:0007669"/>
    <property type="project" value="InterPro"/>
</dbReference>
<dbReference type="InterPro" id="IPR019734">
    <property type="entry name" value="TPR_rpt"/>
</dbReference>
<evidence type="ECO:0000256" key="1">
    <source>
        <dbReference type="SAM" id="MobiDB-lite"/>
    </source>
</evidence>
<protein>
    <submittedName>
        <fullName evidence="3">Tetratricopeptide repeat protein</fullName>
    </submittedName>
</protein>
<accession>A0A7K3MAF6</accession>
<dbReference type="EMBL" id="WLZY01000007">
    <property type="protein sequence ID" value="NDL59378.1"/>
    <property type="molecule type" value="Genomic_DNA"/>
</dbReference>
<reference evidence="3 4" key="1">
    <citation type="submission" date="2019-11" db="EMBL/GenBank/DDBJ databases">
        <authorList>
            <person name="Li X.-J."/>
            <person name="Feng X.-M."/>
        </authorList>
    </citation>
    <scope>NUCLEOTIDE SEQUENCE [LARGE SCALE GENOMIC DNA]</scope>
    <source>
        <strain evidence="3 4">XMNu-373</strain>
    </source>
</reference>
<dbReference type="PROSITE" id="PS50043">
    <property type="entry name" value="HTH_LUXR_2"/>
    <property type="match status" value="1"/>
</dbReference>
<organism evidence="3 4">
    <name type="scientific">Phytoactinopolyspora mesophila</name>
    <dbReference type="NCBI Taxonomy" id="2650750"/>
    <lineage>
        <taxon>Bacteria</taxon>
        <taxon>Bacillati</taxon>
        <taxon>Actinomycetota</taxon>
        <taxon>Actinomycetes</taxon>
        <taxon>Jiangellales</taxon>
        <taxon>Jiangellaceae</taxon>
        <taxon>Phytoactinopolyspora</taxon>
    </lineage>
</organism>
<sequence length="837" mass="89718">MGNSHHWAARPIVPDNRRCDTAESATISCPTGRTSPTTREPARPSPLPRPLTPVFGRASELARIRSSIQSGTRLMTITGTAGVGKTRLAIAAGNDLGEHFAGAVGFVDLAAVPDSGLVVPTMAAALGLTIPVGADGALDAFLAMPHDRQRTLVVLDNFEHVVDAGSDLARVLSYCPWLQLLVTSRERLRLRGEQEIEVPPLPVPDPAMVSDTWTVRENPAIALFVHSTQAIVPGFDVEESNAQTLAELVRRLEGVPLAVELAAGHMSMLSAAQILDRLQQPLDVLSNGPRDLPERQRTLRSALDWSYHLLDEEERRVFRCLSVFRGGCDIASAAEIVGAPDSSAILPVIRSLMDKSLVIRVAGSATTPRLGMLEYIREYAAELLRHAGELDACRDAHATRFAALAADGGRALITRGGQGAWLDRLELDHDNLRAALEWTSAGPEPVRRLNALAMSTSLAEFWFIRGYFEEGARWLRVAVEGAGAAEPPLLAMALAASGRIAFGQGRYAEASSYYQEAIDRARQGDLHAELAAALTGMAEVHAYLGTYGSALELLRDSAAIHQTLGDAAGHARVTNSLGLVHLHQGRNQDALSLFQRGLVLFGELDDTWGMAWSLSNAADAERSLGQLDSAEQHYTQALETAGRIGLSAAMAASLEGLSAIDAARGHHVDAIRRYAAAREIRDSIGSSTSPDRHAVLERVVDQSRAILGLERFDAAWAEGRAASARHTFTTAFSRETNPDTHGSADPPIDAAGAVGGAGAVAISNREREVAALVARGMTNRRLARALGISENTVGRHLENIYRKLSIRSRTELAAWAFNGGLPELTSSGNERHADLSL</sequence>
<feature type="compositionally biased region" description="Polar residues" evidence="1">
    <location>
        <begin position="23"/>
        <end position="38"/>
    </location>
</feature>
<evidence type="ECO:0000313" key="3">
    <source>
        <dbReference type="EMBL" id="NDL59378.1"/>
    </source>
</evidence>
<evidence type="ECO:0000313" key="4">
    <source>
        <dbReference type="Proteomes" id="UP000460435"/>
    </source>
</evidence>
<dbReference type="GO" id="GO:0006355">
    <property type="term" value="P:regulation of DNA-templated transcription"/>
    <property type="evidence" value="ECO:0007669"/>
    <property type="project" value="InterPro"/>
</dbReference>
<dbReference type="Pfam" id="PF13374">
    <property type="entry name" value="TPR_10"/>
    <property type="match status" value="1"/>
</dbReference>